<reference evidence="1 2" key="1">
    <citation type="submission" date="2018-08" db="EMBL/GenBank/DDBJ databases">
        <title>Aphanomyces genome sequencing and annotation.</title>
        <authorList>
            <person name="Minardi D."/>
            <person name="Oidtmann B."/>
            <person name="Van Der Giezen M."/>
            <person name="Studholme D.J."/>
        </authorList>
    </citation>
    <scope>NUCLEOTIDE SEQUENCE [LARGE SCALE GENOMIC DNA]</scope>
    <source>
        <strain evidence="1 2">D2</strain>
    </source>
</reference>
<evidence type="ECO:0000313" key="2">
    <source>
        <dbReference type="Proteomes" id="UP000266643"/>
    </source>
</evidence>
<dbReference type="EMBL" id="QUTD01002682">
    <property type="protein sequence ID" value="RHY75358.1"/>
    <property type="molecule type" value="Genomic_DNA"/>
</dbReference>
<organism evidence="1 2">
    <name type="scientific">Aphanomyces astaci</name>
    <name type="common">Crayfish plague agent</name>
    <dbReference type="NCBI Taxonomy" id="112090"/>
    <lineage>
        <taxon>Eukaryota</taxon>
        <taxon>Sar</taxon>
        <taxon>Stramenopiles</taxon>
        <taxon>Oomycota</taxon>
        <taxon>Saprolegniomycetes</taxon>
        <taxon>Saprolegniales</taxon>
        <taxon>Verrucalvaceae</taxon>
        <taxon>Aphanomyces</taxon>
    </lineage>
</organism>
<comment type="caution">
    <text evidence="1">The sequence shown here is derived from an EMBL/GenBank/DDBJ whole genome shotgun (WGS) entry which is preliminary data.</text>
</comment>
<name>A0A397E9C2_APHAT</name>
<dbReference type="AlphaFoldDB" id="A0A397E9C2"/>
<gene>
    <name evidence="1" type="ORF">DYB30_013944</name>
</gene>
<proteinExistence type="predicted"/>
<dbReference type="Proteomes" id="UP000266643">
    <property type="component" value="Unassembled WGS sequence"/>
</dbReference>
<accession>A0A397E9C2</accession>
<evidence type="ECO:0000313" key="1">
    <source>
        <dbReference type="EMBL" id="RHY75358.1"/>
    </source>
</evidence>
<sequence>MKVYRLQGCHVGYLPLRLIKRKYVLKNKIALVVDDLRRSSSRAQHDKVSKCRAAGCGDDFATVLWALLFRYEDVFRLSLDRDPLANMAPLRVTLKAGAESVLCKARRYSKEQRDFMSKHVEELQAACNVEAL</sequence>
<protein>
    <submittedName>
        <fullName evidence="1">Uncharacterized protein</fullName>
    </submittedName>
</protein>